<evidence type="ECO:0000313" key="7">
    <source>
        <dbReference type="Proteomes" id="UP000316298"/>
    </source>
</evidence>
<comment type="similarity">
    <text evidence="1 3">Belongs to the type-B carboxylesterase/lipase family.</text>
</comment>
<gene>
    <name evidence="6" type="ORF">FB475_5750</name>
</gene>
<evidence type="ECO:0000256" key="4">
    <source>
        <dbReference type="SAM" id="MobiDB-lite"/>
    </source>
</evidence>
<comment type="caution">
    <text evidence="6">The sequence shown here is derived from an EMBL/GenBank/DDBJ whole genome shotgun (WGS) entry which is preliminary data.</text>
</comment>
<dbReference type="InterPro" id="IPR029058">
    <property type="entry name" value="AB_hydrolase_fold"/>
</dbReference>
<dbReference type="InterPro" id="IPR006311">
    <property type="entry name" value="TAT_signal"/>
</dbReference>
<feature type="signal peptide" evidence="3">
    <location>
        <begin position="1"/>
        <end position="35"/>
    </location>
</feature>
<keyword evidence="2 3" id="KW-0378">Hydrolase</keyword>
<reference evidence="6 7" key="1">
    <citation type="submission" date="2019-06" db="EMBL/GenBank/DDBJ databases">
        <title>Sequencing the genomes of 1000 actinobacteria strains.</title>
        <authorList>
            <person name="Klenk H.-P."/>
        </authorList>
    </citation>
    <scope>NUCLEOTIDE SEQUENCE [LARGE SCALE GENOMIC DNA]</scope>
    <source>
        <strain evidence="6 7">DSM 17305</strain>
    </source>
</reference>
<dbReference type="EC" id="3.1.1.-" evidence="3"/>
<keyword evidence="3" id="KW-0732">Signal</keyword>
<dbReference type="InterPro" id="IPR050309">
    <property type="entry name" value="Type-B_Carboxylest/Lipase"/>
</dbReference>
<dbReference type="GO" id="GO:0016787">
    <property type="term" value="F:hydrolase activity"/>
    <property type="evidence" value="ECO:0007669"/>
    <property type="project" value="UniProtKB-KW"/>
</dbReference>
<name>A0A542DSL0_9ACTN</name>
<dbReference type="SUPFAM" id="SSF53474">
    <property type="entry name" value="alpha/beta-Hydrolases"/>
    <property type="match status" value="1"/>
</dbReference>
<evidence type="ECO:0000313" key="6">
    <source>
        <dbReference type="EMBL" id="TQJ06097.1"/>
    </source>
</evidence>
<proteinExistence type="inferred from homology"/>
<sequence>MSSVPSRRTRVTLAALTAALAAAVSGTAATTAAHAAPATSPPAATTAPPTAAADAVPATWRPDATPAARTAAAPALRTLAASTPRTLAAFTPRTLAASTPRTAVVRNGAGGPVVVTGNGFVRGVSADGTSAFLGIPYAAAPTGNLRWRAPQPVPSWRGVRDATKYGPGCPQAPGIAPPGTLSEDCLYLNVSTANLHGMTKRPVLVWIHGGGLTADSGSNYDGTKLAKAGAVVVTINYRLGALGFLAHPALASRGGAAGNYGLMDQQAALRWVQRNIAQFGGDPHNVTIAGESAGGMSVLAHVTSRSSKGLFQKAIVESGAFALQQESLAKAEANGQEFASKVGCADQTAACLREVPVQALVDNAATASVTIPGVVDGAVLKESIGTALAAGRFNHVPILNGSNHDEEALFTLGGRVVSRGYNVAYTTPVTAANYESNIAAALRINPTQATAIAADYPLASYPSPDKAFGTLVGDATFACTAAQVDKWTNAQAYEFNDDTAPFLFAPPGTLSVATHGSELWYLFDLPNAPFQQPLDAAQTNLADTMRADWVKFAATGTFGPVAGTVSYQLPAPSLSTDFAERHHCATFAQNLDKVK</sequence>
<dbReference type="PROSITE" id="PS00122">
    <property type="entry name" value="CARBOXYLESTERASE_B_1"/>
    <property type="match status" value="1"/>
</dbReference>
<dbReference type="InterPro" id="IPR019826">
    <property type="entry name" value="Carboxylesterase_B_AS"/>
</dbReference>
<organism evidence="6 7">
    <name type="scientific">Kribbella jejuensis</name>
    <dbReference type="NCBI Taxonomy" id="236068"/>
    <lineage>
        <taxon>Bacteria</taxon>
        <taxon>Bacillati</taxon>
        <taxon>Actinomycetota</taxon>
        <taxon>Actinomycetes</taxon>
        <taxon>Propionibacteriales</taxon>
        <taxon>Kribbellaceae</taxon>
        <taxon>Kribbella</taxon>
    </lineage>
</organism>
<dbReference type="OrthoDB" id="3199405at2"/>
<evidence type="ECO:0000256" key="3">
    <source>
        <dbReference type="RuleBase" id="RU361235"/>
    </source>
</evidence>
<dbReference type="Proteomes" id="UP000316298">
    <property type="component" value="Unassembled WGS sequence"/>
</dbReference>
<dbReference type="Gene3D" id="3.40.50.1820">
    <property type="entry name" value="alpha/beta hydrolase"/>
    <property type="match status" value="1"/>
</dbReference>
<accession>A0A542DSL0</accession>
<dbReference type="InterPro" id="IPR002018">
    <property type="entry name" value="CarbesteraseB"/>
</dbReference>
<dbReference type="PANTHER" id="PTHR11559">
    <property type="entry name" value="CARBOXYLESTERASE"/>
    <property type="match status" value="1"/>
</dbReference>
<dbReference type="RefSeq" id="WP_141860141.1">
    <property type="nucleotide sequence ID" value="NZ_VFMM01000003.1"/>
</dbReference>
<evidence type="ECO:0000259" key="5">
    <source>
        <dbReference type="Pfam" id="PF00135"/>
    </source>
</evidence>
<protein>
    <recommendedName>
        <fullName evidence="3">Carboxylic ester hydrolase</fullName>
        <ecNumber evidence="3">3.1.1.-</ecNumber>
    </recommendedName>
</protein>
<evidence type="ECO:0000256" key="1">
    <source>
        <dbReference type="ARBA" id="ARBA00005964"/>
    </source>
</evidence>
<feature type="domain" description="Carboxylesterase type B" evidence="5">
    <location>
        <begin position="112"/>
        <end position="557"/>
    </location>
</feature>
<keyword evidence="7" id="KW-1185">Reference proteome</keyword>
<feature type="chain" id="PRO_5022258287" description="Carboxylic ester hydrolase" evidence="3">
    <location>
        <begin position="36"/>
        <end position="595"/>
    </location>
</feature>
<dbReference type="AlphaFoldDB" id="A0A542DSL0"/>
<evidence type="ECO:0000256" key="2">
    <source>
        <dbReference type="ARBA" id="ARBA00022801"/>
    </source>
</evidence>
<dbReference type="Pfam" id="PF00135">
    <property type="entry name" value="COesterase"/>
    <property type="match status" value="1"/>
</dbReference>
<feature type="region of interest" description="Disordered" evidence="4">
    <location>
        <begin position="35"/>
        <end position="54"/>
    </location>
</feature>
<dbReference type="EMBL" id="VFMM01000003">
    <property type="protein sequence ID" value="TQJ06097.1"/>
    <property type="molecule type" value="Genomic_DNA"/>
</dbReference>
<dbReference type="PROSITE" id="PS51318">
    <property type="entry name" value="TAT"/>
    <property type="match status" value="1"/>
</dbReference>